<organism evidence="3 4">
    <name type="scientific">Arthrobacter ramosus</name>
    <dbReference type="NCBI Taxonomy" id="1672"/>
    <lineage>
        <taxon>Bacteria</taxon>
        <taxon>Bacillati</taxon>
        <taxon>Actinomycetota</taxon>
        <taxon>Actinomycetes</taxon>
        <taxon>Micrococcales</taxon>
        <taxon>Micrococcaceae</taxon>
        <taxon>Arthrobacter</taxon>
    </lineage>
</organism>
<dbReference type="Proteomes" id="UP001589702">
    <property type="component" value="Unassembled WGS sequence"/>
</dbReference>
<name>A0ABV5Y188_ARTRM</name>
<protein>
    <submittedName>
        <fullName evidence="3">Type II toxin-antitoxin system PemK/MazF family toxin</fullName>
    </submittedName>
</protein>
<dbReference type="Pfam" id="PF02452">
    <property type="entry name" value="PemK_toxin"/>
    <property type="match status" value="1"/>
</dbReference>
<comment type="similarity">
    <text evidence="1">Belongs to the PemK/MazF family.</text>
</comment>
<keyword evidence="4" id="KW-1185">Reference proteome</keyword>
<reference evidence="3 4" key="1">
    <citation type="submission" date="2024-09" db="EMBL/GenBank/DDBJ databases">
        <authorList>
            <person name="Sun Q."/>
            <person name="Mori K."/>
        </authorList>
    </citation>
    <scope>NUCLEOTIDE SEQUENCE [LARGE SCALE GENOMIC DNA]</scope>
    <source>
        <strain evidence="3 4">JCM 1334</strain>
    </source>
</reference>
<sequence>MSPTYLRGQVIRAEVGLDEPKLFVVVSNNRRNAQLGSVLAARLTTSHKPAIPSIVKLNETEAMNGYVVCDDIENIYDDEVLGVVSSFSPQTMTLVNQGLLAALGML</sequence>
<evidence type="ECO:0000313" key="3">
    <source>
        <dbReference type="EMBL" id="MFB9820754.1"/>
    </source>
</evidence>
<evidence type="ECO:0000256" key="2">
    <source>
        <dbReference type="ARBA" id="ARBA00022649"/>
    </source>
</evidence>
<evidence type="ECO:0000313" key="4">
    <source>
        <dbReference type="Proteomes" id="UP001589702"/>
    </source>
</evidence>
<dbReference type="InterPro" id="IPR011067">
    <property type="entry name" value="Plasmid_toxin/cell-grow_inhib"/>
</dbReference>
<gene>
    <name evidence="3" type="ORF">ACFFP1_14740</name>
</gene>
<dbReference type="Gene3D" id="2.30.30.110">
    <property type="match status" value="1"/>
</dbReference>
<accession>A0ABV5Y188</accession>
<dbReference type="EMBL" id="JBHMBC010000022">
    <property type="protein sequence ID" value="MFB9820754.1"/>
    <property type="molecule type" value="Genomic_DNA"/>
</dbReference>
<dbReference type="SUPFAM" id="SSF50118">
    <property type="entry name" value="Cell growth inhibitor/plasmid maintenance toxic component"/>
    <property type="match status" value="1"/>
</dbReference>
<comment type="caution">
    <text evidence="3">The sequence shown here is derived from an EMBL/GenBank/DDBJ whole genome shotgun (WGS) entry which is preliminary data.</text>
</comment>
<keyword evidence="2" id="KW-1277">Toxin-antitoxin system</keyword>
<dbReference type="InterPro" id="IPR003477">
    <property type="entry name" value="PemK-like"/>
</dbReference>
<proteinExistence type="inferred from homology"/>
<dbReference type="RefSeq" id="WP_234751324.1">
    <property type="nucleotide sequence ID" value="NZ_BAAAWN010000001.1"/>
</dbReference>
<evidence type="ECO:0000256" key="1">
    <source>
        <dbReference type="ARBA" id="ARBA00007521"/>
    </source>
</evidence>